<evidence type="ECO:0000313" key="16">
    <source>
        <dbReference type="Proteomes" id="UP000230282"/>
    </source>
</evidence>
<evidence type="ECO:0000256" key="10">
    <source>
        <dbReference type="PROSITE-ProRule" id="PRU01360"/>
    </source>
</evidence>
<keyword evidence="3 10" id="KW-0813">Transport</keyword>
<keyword evidence="16" id="KW-1185">Reference proteome</keyword>
<dbReference type="InterPro" id="IPR010105">
    <property type="entry name" value="TonB_sidphr_rcpt"/>
</dbReference>
<evidence type="ECO:0000256" key="2">
    <source>
        <dbReference type="ARBA" id="ARBA00009810"/>
    </source>
</evidence>
<feature type="domain" description="TonB-dependent receptor plug" evidence="14">
    <location>
        <begin position="63"/>
        <end position="161"/>
    </location>
</feature>
<dbReference type="EMBL" id="PHGZ01000015">
    <property type="protein sequence ID" value="PJG82738.1"/>
    <property type="molecule type" value="Genomic_DNA"/>
</dbReference>
<evidence type="ECO:0000256" key="1">
    <source>
        <dbReference type="ARBA" id="ARBA00004571"/>
    </source>
</evidence>
<comment type="subcellular location">
    <subcellularLocation>
        <location evidence="1 10">Cell outer membrane</location>
        <topology evidence="1 10">Multi-pass membrane protein</topology>
    </subcellularLocation>
</comment>
<evidence type="ECO:0000313" key="15">
    <source>
        <dbReference type="EMBL" id="PJG82738.1"/>
    </source>
</evidence>
<dbReference type="PROSITE" id="PS52016">
    <property type="entry name" value="TONB_DEPENDENT_REC_3"/>
    <property type="match status" value="1"/>
</dbReference>
<evidence type="ECO:0000256" key="9">
    <source>
        <dbReference type="ARBA" id="ARBA00023237"/>
    </source>
</evidence>
<protein>
    <submittedName>
        <fullName evidence="15">TonB-dependent siderophore receptor</fullName>
    </submittedName>
</protein>
<keyword evidence="5 10" id="KW-0812">Transmembrane</keyword>
<dbReference type="NCBIfam" id="TIGR01783">
    <property type="entry name" value="TonB-siderophor"/>
    <property type="match status" value="1"/>
</dbReference>
<keyword evidence="9 10" id="KW-0998">Cell outer membrane</keyword>
<dbReference type="AlphaFoldDB" id="A0A2M8RV19"/>
<feature type="signal peptide" evidence="12">
    <location>
        <begin position="1"/>
        <end position="23"/>
    </location>
</feature>
<dbReference type="GO" id="GO:0009279">
    <property type="term" value="C:cell outer membrane"/>
    <property type="evidence" value="ECO:0007669"/>
    <property type="project" value="UniProtKB-SubCell"/>
</dbReference>
<dbReference type="Gene3D" id="2.170.130.10">
    <property type="entry name" value="TonB-dependent receptor, plug domain"/>
    <property type="match status" value="1"/>
</dbReference>
<dbReference type="OrthoDB" id="8732650at2"/>
<feature type="chain" id="PRO_5014902602" evidence="12">
    <location>
        <begin position="24"/>
        <end position="726"/>
    </location>
</feature>
<evidence type="ECO:0000256" key="6">
    <source>
        <dbReference type="ARBA" id="ARBA00023077"/>
    </source>
</evidence>
<comment type="similarity">
    <text evidence="2 10 11">Belongs to the TonB-dependent receptor family.</text>
</comment>
<dbReference type="InterPro" id="IPR039426">
    <property type="entry name" value="TonB-dep_rcpt-like"/>
</dbReference>
<dbReference type="GO" id="GO:0015344">
    <property type="term" value="F:siderophore uptake transmembrane transporter activity"/>
    <property type="evidence" value="ECO:0007669"/>
    <property type="project" value="TreeGrafter"/>
</dbReference>
<accession>A0A2M8RV19</accession>
<dbReference type="RefSeq" id="WP_100296996.1">
    <property type="nucleotide sequence ID" value="NZ_PHGZ01000015.1"/>
</dbReference>
<sequence length="726" mass="80190">MTFKLNLISTALFAAGLSFGALAETNQPNNDELEQIDVTSAELKQMGYHAIGTSAVSKVDVPIIDTPTTVNVVTSQLIEDRKPNDLVDALSSVSGVSQANTLGGIFDAVQKRGFGGNRDNSIMRNGSQAGPSHNFGATTEAVEVLKGPASVLYGIQDPGGVINVVTKKPLKETKRSISGTLGNHNAWGTQLDFTGPLTDGFAYRFIYDKQEKDYWRNFGKINTTTYAPSLSWENDNTKILVAYEHLDYTQPFDRGTQLVGGSVVNIPAERRLDEPNNQTTGKTDNIQVKLEQKLNDQWKLNFTYGYARDKYNYRQTRVVAVNTDYENSLTYKSGNTTRTLAPRTALRRLEKQAADQRIHSASLNLVGEFAIGEIANRFIIGADASRNYRTTGPVYNNGGWSTLNIDNPVYSDPDVKETTAANNYQINNIKTLGVYIQDTAYLTDKLIVTGGLRYEYFDQIAGRHAIGKSFSPNTDQRSGKFLYQFGSVYKFTPNWALYGNYAESFRPQYSIANRVDSGLPPEEGKSVELGTKYESHNINATVALFNINKNNVAETDANGDVYIAGKQRSQGIEVDINGYITDKLSASATYTYTKAEHRQNDSYPDAVGKQLIGVPKHQAALFLSYDLGSFLNGEWRIGAGARYLGSWNAYTSNYKTGYKIPDAVIYDAFLAYDTQISGKKVSLQLNGKNLSDKVYYQSTSGNADSYIIPVSLGYGREILFNAKVEF</sequence>
<dbReference type="InterPro" id="IPR036942">
    <property type="entry name" value="Beta-barrel_TonB_sf"/>
</dbReference>
<evidence type="ECO:0000256" key="4">
    <source>
        <dbReference type="ARBA" id="ARBA00022452"/>
    </source>
</evidence>
<keyword evidence="4 10" id="KW-1134">Transmembrane beta strand</keyword>
<dbReference type="PANTHER" id="PTHR32552">
    <property type="entry name" value="FERRICHROME IRON RECEPTOR-RELATED"/>
    <property type="match status" value="1"/>
</dbReference>
<gene>
    <name evidence="15" type="ORF">CVP04_08015</name>
</gene>
<organism evidence="15 16">
    <name type="scientific">Caviibacterium pharyngocola</name>
    <dbReference type="NCBI Taxonomy" id="28159"/>
    <lineage>
        <taxon>Bacteria</taxon>
        <taxon>Pseudomonadati</taxon>
        <taxon>Pseudomonadota</taxon>
        <taxon>Gammaproteobacteria</taxon>
        <taxon>Pasteurellales</taxon>
        <taxon>Pasteurellaceae</taxon>
        <taxon>Caviibacterium</taxon>
    </lineage>
</organism>
<evidence type="ECO:0000256" key="11">
    <source>
        <dbReference type="RuleBase" id="RU003357"/>
    </source>
</evidence>
<dbReference type="Pfam" id="PF00593">
    <property type="entry name" value="TonB_dep_Rec_b-barrel"/>
    <property type="match status" value="1"/>
</dbReference>
<keyword evidence="8 15" id="KW-0675">Receptor</keyword>
<reference evidence="15 16" key="1">
    <citation type="submission" date="2017-11" db="EMBL/GenBank/DDBJ databases">
        <title>Reclassification of Bisgaard taxon 5 as Caviibacterium pharyngocola gen. nov., sp. nov.</title>
        <authorList>
            <person name="Christensen H."/>
        </authorList>
    </citation>
    <scope>NUCLEOTIDE SEQUENCE [LARGE SCALE GENOMIC DNA]</scope>
    <source>
        <strain evidence="15 16">7_3</strain>
    </source>
</reference>
<evidence type="ECO:0000256" key="12">
    <source>
        <dbReference type="SAM" id="SignalP"/>
    </source>
</evidence>
<evidence type="ECO:0000259" key="14">
    <source>
        <dbReference type="Pfam" id="PF07715"/>
    </source>
</evidence>
<feature type="domain" description="TonB-dependent receptor-like beta-barrel" evidence="13">
    <location>
        <begin position="226"/>
        <end position="690"/>
    </location>
</feature>
<dbReference type="CDD" id="cd01347">
    <property type="entry name" value="ligand_gated_channel"/>
    <property type="match status" value="1"/>
</dbReference>
<evidence type="ECO:0000256" key="5">
    <source>
        <dbReference type="ARBA" id="ARBA00022692"/>
    </source>
</evidence>
<dbReference type="SUPFAM" id="SSF56935">
    <property type="entry name" value="Porins"/>
    <property type="match status" value="1"/>
</dbReference>
<dbReference type="Proteomes" id="UP000230282">
    <property type="component" value="Unassembled WGS sequence"/>
</dbReference>
<dbReference type="GO" id="GO:0015891">
    <property type="term" value="P:siderophore transport"/>
    <property type="evidence" value="ECO:0007669"/>
    <property type="project" value="InterPro"/>
</dbReference>
<keyword evidence="12" id="KW-0732">Signal</keyword>
<dbReference type="PANTHER" id="PTHR32552:SF85">
    <property type="entry name" value="BLL7968 PROTEIN"/>
    <property type="match status" value="1"/>
</dbReference>
<dbReference type="InterPro" id="IPR012910">
    <property type="entry name" value="Plug_dom"/>
</dbReference>
<comment type="caution">
    <text evidence="15">The sequence shown here is derived from an EMBL/GenBank/DDBJ whole genome shotgun (WGS) entry which is preliminary data.</text>
</comment>
<evidence type="ECO:0000259" key="13">
    <source>
        <dbReference type="Pfam" id="PF00593"/>
    </source>
</evidence>
<keyword evidence="6 11" id="KW-0798">TonB box</keyword>
<evidence type="ECO:0000256" key="7">
    <source>
        <dbReference type="ARBA" id="ARBA00023136"/>
    </source>
</evidence>
<keyword evidence="7 10" id="KW-0472">Membrane</keyword>
<evidence type="ECO:0000256" key="8">
    <source>
        <dbReference type="ARBA" id="ARBA00023170"/>
    </source>
</evidence>
<dbReference type="Pfam" id="PF07715">
    <property type="entry name" value="Plug"/>
    <property type="match status" value="1"/>
</dbReference>
<evidence type="ECO:0000256" key="3">
    <source>
        <dbReference type="ARBA" id="ARBA00022448"/>
    </source>
</evidence>
<dbReference type="Gene3D" id="2.40.170.20">
    <property type="entry name" value="TonB-dependent receptor, beta-barrel domain"/>
    <property type="match status" value="1"/>
</dbReference>
<proteinExistence type="inferred from homology"/>
<name>A0A2M8RV19_9PAST</name>
<dbReference type="InterPro" id="IPR000531">
    <property type="entry name" value="Beta-barrel_TonB"/>
</dbReference>
<dbReference type="InterPro" id="IPR037066">
    <property type="entry name" value="Plug_dom_sf"/>
</dbReference>
<dbReference type="GO" id="GO:0038023">
    <property type="term" value="F:signaling receptor activity"/>
    <property type="evidence" value="ECO:0007669"/>
    <property type="project" value="InterPro"/>
</dbReference>